<evidence type="ECO:0000256" key="1">
    <source>
        <dbReference type="SAM" id="Phobius"/>
    </source>
</evidence>
<protein>
    <recommendedName>
        <fullName evidence="4">PQ loop repeat protein</fullName>
    </recommendedName>
</protein>
<evidence type="ECO:0008006" key="4">
    <source>
        <dbReference type="Google" id="ProtNLM"/>
    </source>
</evidence>
<feature type="transmembrane region" description="Helical" evidence="1">
    <location>
        <begin position="58"/>
        <end position="80"/>
    </location>
</feature>
<dbReference type="RefSeq" id="WP_162371196.1">
    <property type="nucleotide sequence ID" value="NZ_JAAEEH010000041.1"/>
</dbReference>
<name>A0A7X5KNZ7_9FIRM</name>
<keyword evidence="1" id="KW-1133">Transmembrane helix</keyword>
<proteinExistence type="predicted"/>
<dbReference type="Proteomes" id="UP000461585">
    <property type="component" value="Unassembled WGS sequence"/>
</dbReference>
<evidence type="ECO:0000313" key="2">
    <source>
        <dbReference type="EMBL" id="NDL68474.1"/>
    </source>
</evidence>
<dbReference type="EMBL" id="JAAEEH010000041">
    <property type="protein sequence ID" value="NDL68474.1"/>
    <property type="molecule type" value="Genomic_DNA"/>
</dbReference>
<keyword evidence="1" id="KW-0472">Membrane</keyword>
<sequence>MAEIFEVMMVLSFGFSWPMSIMKSYNARTAKGKSLFFLCLILSGYACGIASKLLGGRINYVIVFYILNFVMVGIDLLLYFRNSKLDLEAGRDLEAVEA</sequence>
<gene>
    <name evidence="2" type="ORF">GXN74_12055</name>
</gene>
<accession>A0A7X5KNZ7</accession>
<comment type="caution">
    <text evidence="2">The sequence shown here is derived from an EMBL/GenBank/DDBJ whole genome shotgun (WGS) entry which is preliminary data.</text>
</comment>
<reference evidence="2 3" key="1">
    <citation type="submission" date="2020-01" db="EMBL/GenBank/DDBJ databases">
        <title>Anaeroalcalibacter tamaniensis gen. nov., sp. nov., moderately halophilic strictly anaerobic fermenter bacterium from mud volcano of Taman peninsula.</title>
        <authorList>
            <person name="Frolova A."/>
            <person name="Merkel A.Y."/>
            <person name="Slobodkin A.I."/>
        </authorList>
    </citation>
    <scope>NUCLEOTIDE SEQUENCE [LARGE SCALE GENOMIC DNA]</scope>
    <source>
        <strain evidence="2 3">F-3ap</strain>
    </source>
</reference>
<dbReference type="AlphaFoldDB" id="A0A7X5KNZ7"/>
<keyword evidence="3" id="KW-1185">Reference proteome</keyword>
<evidence type="ECO:0000313" key="3">
    <source>
        <dbReference type="Proteomes" id="UP000461585"/>
    </source>
</evidence>
<organism evidence="2 3">
    <name type="scientific">Anaerotalea alkaliphila</name>
    <dbReference type="NCBI Taxonomy" id="2662126"/>
    <lineage>
        <taxon>Bacteria</taxon>
        <taxon>Bacillati</taxon>
        <taxon>Bacillota</taxon>
        <taxon>Clostridia</taxon>
        <taxon>Eubacteriales</taxon>
        <taxon>Anaerotalea</taxon>
    </lineage>
</organism>
<keyword evidence="1" id="KW-0812">Transmembrane</keyword>